<sequence length="61" mass="6815">ERETLTAALLCPSSQNLEKKKYSQLGRQFPGKQSRVKWVWPAGTERAATLQAEQPAEDPTS</sequence>
<evidence type="ECO:0000313" key="1">
    <source>
        <dbReference type="EMBL" id="VCW78565.1"/>
    </source>
</evidence>
<reference evidence="1 2" key="1">
    <citation type="submission" date="2018-10" db="EMBL/GenBank/DDBJ databases">
        <authorList>
            <person name="Ekblom R."/>
            <person name="Jareborg N."/>
        </authorList>
    </citation>
    <scope>NUCLEOTIDE SEQUENCE [LARGE SCALE GENOMIC DNA]</scope>
    <source>
        <tissue evidence="1">Muscle</tissue>
    </source>
</reference>
<gene>
    <name evidence="1" type="ORF">BN2614_LOCUS4</name>
</gene>
<dbReference type="Proteomes" id="UP000269945">
    <property type="component" value="Unassembled WGS sequence"/>
</dbReference>
<protein>
    <submittedName>
        <fullName evidence="1">Uncharacterized protein</fullName>
    </submittedName>
</protein>
<feature type="non-terminal residue" evidence="1">
    <location>
        <position position="1"/>
    </location>
</feature>
<evidence type="ECO:0000313" key="2">
    <source>
        <dbReference type="Proteomes" id="UP000269945"/>
    </source>
</evidence>
<accession>A0A9X9PZ15</accession>
<dbReference type="EMBL" id="CYRY02010309">
    <property type="protein sequence ID" value="VCW78565.1"/>
    <property type="molecule type" value="Genomic_DNA"/>
</dbReference>
<dbReference type="AlphaFoldDB" id="A0A9X9PZ15"/>
<keyword evidence="2" id="KW-1185">Reference proteome</keyword>
<name>A0A9X9PZ15_GULGU</name>
<organism evidence="1 2">
    <name type="scientific">Gulo gulo</name>
    <name type="common">Wolverine</name>
    <name type="synonym">Gluton</name>
    <dbReference type="NCBI Taxonomy" id="48420"/>
    <lineage>
        <taxon>Eukaryota</taxon>
        <taxon>Metazoa</taxon>
        <taxon>Chordata</taxon>
        <taxon>Craniata</taxon>
        <taxon>Vertebrata</taxon>
        <taxon>Euteleostomi</taxon>
        <taxon>Mammalia</taxon>
        <taxon>Eutheria</taxon>
        <taxon>Laurasiatheria</taxon>
        <taxon>Carnivora</taxon>
        <taxon>Caniformia</taxon>
        <taxon>Musteloidea</taxon>
        <taxon>Mustelidae</taxon>
        <taxon>Guloninae</taxon>
        <taxon>Gulo</taxon>
    </lineage>
</organism>
<proteinExistence type="predicted"/>
<comment type="caution">
    <text evidence="1">The sequence shown here is derived from an EMBL/GenBank/DDBJ whole genome shotgun (WGS) entry which is preliminary data.</text>
</comment>